<feature type="transmembrane region" description="Helical" evidence="1">
    <location>
        <begin position="20"/>
        <end position="41"/>
    </location>
</feature>
<reference evidence="2" key="1">
    <citation type="journal article" date="2023" name="PLoS Negl. Trop. Dis.">
        <title>A genome sequence for Biomphalaria pfeifferi, the major vector snail for the human-infecting parasite Schistosoma mansoni.</title>
        <authorList>
            <person name="Bu L."/>
            <person name="Lu L."/>
            <person name="Laidemitt M.R."/>
            <person name="Zhang S.M."/>
            <person name="Mutuku M."/>
            <person name="Mkoji G."/>
            <person name="Steinauer M."/>
            <person name="Loker E.S."/>
        </authorList>
    </citation>
    <scope>NUCLEOTIDE SEQUENCE</scope>
    <source>
        <strain evidence="2">KasaAsao</strain>
    </source>
</reference>
<keyword evidence="1" id="KW-0812">Transmembrane</keyword>
<organism evidence="2 3">
    <name type="scientific">Biomphalaria pfeifferi</name>
    <name type="common">Bloodfluke planorb</name>
    <name type="synonym">Freshwater snail</name>
    <dbReference type="NCBI Taxonomy" id="112525"/>
    <lineage>
        <taxon>Eukaryota</taxon>
        <taxon>Metazoa</taxon>
        <taxon>Spiralia</taxon>
        <taxon>Lophotrochozoa</taxon>
        <taxon>Mollusca</taxon>
        <taxon>Gastropoda</taxon>
        <taxon>Heterobranchia</taxon>
        <taxon>Euthyneura</taxon>
        <taxon>Panpulmonata</taxon>
        <taxon>Hygrophila</taxon>
        <taxon>Lymnaeoidea</taxon>
        <taxon>Planorbidae</taxon>
        <taxon>Biomphalaria</taxon>
    </lineage>
</organism>
<keyword evidence="3" id="KW-1185">Reference proteome</keyword>
<dbReference type="Proteomes" id="UP001233172">
    <property type="component" value="Unassembled WGS sequence"/>
</dbReference>
<keyword evidence="1" id="KW-1133">Transmembrane helix</keyword>
<gene>
    <name evidence="2" type="ORF">Bpfe_001870</name>
</gene>
<proteinExistence type="predicted"/>
<dbReference type="AlphaFoldDB" id="A0AAD8C9Q2"/>
<reference evidence="2" key="2">
    <citation type="submission" date="2023-04" db="EMBL/GenBank/DDBJ databases">
        <authorList>
            <person name="Bu L."/>
            <person name="Lu L."/>
            <person name="Laidemitt M.R."/>
            <person name="Zhang S.M."/>
            <person name="Mutuku M."/>
            <person name="Mkoji G."/>
            <person name="Steinauer M."/>
            <person name="Loker E.S."/>
        </authorList>
    </citation>
    <scope>NUCLEOTIDE SEQUENCE</scope>
    <source>
        <strain evidence="2">KasaAsao</strain>
        <tissue evidence="2">Whole Snail</tissue>
    </source>
</reference>
<dbReference type="EMBL" id="JASAOG010000004">
    <property type="protein sequence ID" value="KAK0068907.1"/>
    <property type="molecule type" value="Genomic_DNA"/>
</dbReference>
<evidence type="ECO:0000313" key="2">
    <source>
        <dbReference type="EMBL" id="KAK0068907.1"/>
    </source>
</evidence>
<name>A0AAD8C9Q2_BIOPF</name>
<evidence type="ECO:0000313" key="3">
    <source>
        <dbReference type="Proteomes" id="UP001233172"/>
    </source>
</evidence>
<accession>A0AAD8C9Q2</accession>
<sequence>MSALTTLGKWKNKCESLCMIFMIIVVSPTGQAMVTVVIDDIKSRHLVILMRIGCSGTSDGTLPSPYCNDTKTACSDVQLALKTSPKERSTSYRDILYNFMSRYFSHYDLLKATYPSHNSLRSFIGVQNKQLEIKKIITHKKMLAS</sequence>
<protein>
    <submittedName>
        <fullName evidence="2">Uncharacterized protein</fullName>
    </submittedName>
</protein>
<comment type="caution">
    <text evidence="2">The sequence shown here is derived from an EMBL/GenBank/DDBJ whole genome shotgun (WGS) entry which is preliminary data.</text>
</comment>
<keyword evidence="1" id="KW-0472">Membrane</keyword>
<evidence type="ECO:0000256" key="1">
    <source>
        <dbReference type="SAM" id="Phobius"/>
    </source>
</evidence>